<proteinExistence type="predicted"/>
<gene>
    <name evidence="1" type="ORF">SCP_0303840</name>
</gene>
<keyword evidence="2" id="KW-1185">Reference proteome</keyword>
<dbReference type="EMBL" id="BFAD01000003">
    <property type="protein sequence ID" value="GBE80665.1"/>
    <property type="molecule type" value="Genomic_DNA"/>
</dbReference>
<dbReference type="RefSeq" id="XP_027611578.1">
    <property type="nucleotide sequence ID" value="XM_027755777.1"/>
</dbReference>
<name>A0A401GEV9_9APHY</name>
<protein>
    <submittedName>
        <fullName evidence="1">Uncharacterized protein</fullName>
    </submittedName>
</protein>
<dbReference type="Proteomes" id="UP000287166">
    <property type="component" value="Unassembled WGS sequence"/>
</dbReference>
<organism evidence="1 2">
    <name type="scientific">Sparassis crispa</name>
    <dbReference type="NCBI Taxonomy" id="139825"/>
    <lineage>
        <taxon>Eukaryota</taxon>
        <taxon>Fungi</taxon>
        <taxon>Dikarya</taxon>
        <taxon>Basidiomycota</taxon>
        <taxon>Agaricomycotina</taxon>
        <taxon>Agaricomycetes</taxon>
        <taxon>Polyporales</taxon>
        <taxon>Sparassidaceae</taxon>
        <taxon>Sparassis</taxon>
    </lineage>
</organism>
<sequence length="191" mass="21255">MRGHVDGRELSKLLQAGVRNTATGFAGAERVYNVHAGCAERFQRFKPARRLAHSHELGTISTITKSAAQTEGCLQNLCIITSHWTRPVVVGRGRPSGYDSRTCKTKMHRGLYNSPSDCAANLILRCTDEHSLQTVSRNLLRQVKACNRIRYHSIQPSPLNVPDTTFLEYSPSCCAALSAVNQRANDITYRR</sequence>
<dbReference type="InParanoid" id="A0A401GEV9"/>
<evidence type="ECO:0000313" key="1">
    <source>
        <dbReference type="EMBL" id="GBE80665.1"/>
    </source>
</evidence>
<dbReference type="GeneID" id="38777582"/>
<accession>A0A401GEV9</accession>
<comment type="caution">
    <text evidence="1">The sequence shown here is derived from an EMBL/GenBank/DDBJ whole genome shotgun (WGS) entry which is preliminary data.</text>
</comment>
<dbReference type="AlphaFoldDB" id="A0A401GEV9"/>
<evidence type="ECO:0000313" key="2">
    <source>
        <dbReference type="Proteomes" id="UP000287166"/>
    </source>
</evidence>
<reference evidence="1 2" key="1">
    <citation type="journal article" date="2018" name="Sci. Rep.">
        <title>Genome sequence of the cauliflower mushroom Sparassis crispa (Hanabiratake) and its association with beneficial usage.</title>
        <authorList>
            <person name="Kiyama R."/>
            <person name="Furutani Y."/>
            <person name="Kawaguchi K."/>
            <person name="Nakanishi T."/>
        </authorList>
    </citation>
    <scope>NUCLEOTIDE SEQUENCE [LARGE SCALE GENOMIC DNA]</scope>
</reference>